<dbReference type="Proteomes" id="UP001454036">
    <property type="component" value="Unassembled WGS sequence"/>
</dbReference>
<dbReference type="Gene3D" id="1.25.40.10">
    <property type="entry name" value="Tetratricopeptide repeat domain"/>
    <property type="match status" value="1"/>
</dbReference>
<dbReference type="EMBL" id="BAABME010000037">
    <property type="protein sequence ID" value="GAA0138801.1"/>
    <property type="molecule type" value="Genomic_DNA"/>
</dbReference>
<feature type="repeat" description="PPR" evidence="3">
    <location>
        <begin position="166"/>
        <end position="200"/>
    </location>
</feature>
<sequence length="339" mass="38511">MQIMLLNAVTFHQSTSQIRLFQRLCSSHSLSQSISNAVQTKEYHHILNLLNDPKTSLQNPNPFAFLTSYPQSTQTRIIDQMLQSFISIRPRSRPRLVYSCLLSYTLQTTKHLPLALAIIQRTIRSGCLPLPQTYLFLSKAWLNRRKECESVSSILLEMQSVGYTPDTGTCNYLISSLCKVDHVDEAVRVLKGMIVAGCIPDLDSYGTLICEMCELRMTDGVCVMIKEMVGKFGLNPRQGMVVKMLDTLQANKEIWRAVEVIEFLESWNVYLGFEGYEVVLEGCLESRQFILAAKTAMKMTDRGFIPYIKVRQKMVEGLANIGELELACAVRRRFSELKS</sequence>
<dbReference type="InterPro" id="IPR002885">
    <property type="entry name" value="PPR_rpt"/>
</dbReference>
<accession>A0AAV3NJZ1</accession>
<name>A0AAV3NJZ1_LITER</name>
<dbReference type="PANTHER" id="PTHR47936:SF3">
    <property type="entry name" value="PENTACOTRIPEPTIDE-REPEAT REGION OF PRORP DOMAIN-CONTAINING PROTEIN"/>
    <property type="match status" value="1"/>
</dbReference>
<reference evidence="4 5" key="1">
    <citation type="submission" date="2024-01" db="EMBL/GenBank/DDBJ databases">
        <title>The complete chloroplast genome sequence of Lithospermum erythrorhizon: insights into the phylogenetic relationship among Boraginaceae species and the maternal lineages of purple gromwells.</title>
        <authorList>
            <person name="Okada T."/>
            <person name="Watanabe K."/>
        </authorList>
    </citation>
    <scope>NUCLEOTIDE SEQUENCE [LARGE SCALE GENOMIC DNA]</scope>
</reference>
<dbReference type="AlphaFoldDB" id="A0AAV3NJZ1"/>
<evidence type="ECO:0000256" key="1">
    <source>
        <dbReference type="ARBA" id="ARBA00007626"/>
    </source>
</evidence>
<comment type="caution">
    <text evidence="4">The sequence shown here is derived from an EMBL/GenBank/DDBJ whole genome shotgun (WGS) entry which is preliminary data.</text>
</comment>
<dbReference type="PANTHER" id="PTHR47936">
    <property type="entry name" value="PPR_LONG DOMAIN-CONTAINING PROTEIN"/>
    <property type="match status" value="1"/>
</dbReference>
<keyword evidence="2" id="KW-0677">Repeat</keyword>
<dbReference type="NCBIfam" id="TIGR00756">
    <property type="entry name" value="PPR"/>
    <property type="match status" value="1"/>
</dbReference>
<evidence type="ECO:0000313" key="5">
    <source>
        <dbReference type="Proteomes" id="UP001454036"/>
    </source>
</evidence>
<dbReference type="InterPro" id="IPR011990">
    <property type="entry name" value="TPR-like_helical_dom_sf"/>
</dbReference>
<dbReference type="Pfam" id="PF13041">
    <property type="entry name" value="PPR_2"/>
    <property type="match status" value="1"/>
</dbReference>
<gene>
    <name evidence="4" type="ORF">LIER_00477</name>
</gene>
<evidence type="ECO:0000313" key="4">
    <source>
        <dbReference type="EMBL" id="GAA0138801.1"/>
    </source>
</evidence>
<proteinExistence type="inferred from homology"/>
<evidence type="ECO:0008006" key="6">
    <source>
        <dbReference type="Google" id="ProtNLM"/>
    </source>
</evidence>
<evidence type="ECO:0000256" key="3">
    <source>
        <dbReference type="PROSITE-ProRule" id="PRU00708"/>
    </source>
</evidence>
<protein>
    <recommendedName>
        <fullName evidence="6">Pentatricopeptide repeat-containing protein</fullName>
    </recommendedName>
</protein>
<keyword evidence="5" id="KW-1185">Reference proteome</keyword>
<evidence type="ECO:0000256" key="2">
    <source>
        <dbReference type="ARBA" id="ARBA00022737"/>
    </source>
</evidence>
<dbReference type="PROSITE" id="PS51375">
    <property type="entry name" value="PPR"/>
    <property type="match status" value="1"/>
</dbReference>
<organism evidence="4 5">
    <name type="scientific">Lithospermum erythrorhizon</name>
    <name type="common">Purple gromwell</name>
    <name type="synonym">Lithospermum officinale var. erythrorhizon</name>
    <dbReference type="NCBI Taxonomy" id="34254"/>
    <lineage>
        <taxon>Eukaryota</taxon>
        <taxon>Viridiplantae</taxon>
        <taxon>Streptophyta</taxon>
        <taxon>Embryophyta</taxon>
        <taxon>Tracheophyta</taxon>
        <taxon>Spermatophyta</taxon>
        <taxon>Magnoliopsida</taxon>
        <taxon>eudicotyledons</taxon>
        <taxon>Gunneridae</taxon>
        <taxon>Pentapetalae</taxon>
        <taxon>asterids</taxon>
        <taxon>lamiids</taxon>
        <taxon>Boraginales</taxon>
        <taxon>Boraginaceae</taxon>
        <taxon>Boraginoideae</taxon>
        <taxon>Lithospermeae</taxon>
        <taxon>Lithospermum</taxon>
    </lineage>
</organism>
<comment type="similarity">
    <text evidence="1">Belongs to the PPR family. P subfamily.</text>
</comment>